<dbReference type="InterPro" id="IPR036343">
    <property type="entry name" value="GluRdtase_N_sf"/>
</dbReference>
<feature type="binding site" evidence="4">
    <location>
        <position position="76"/>
    </location>
    <ligand>
        <name>substrate</name>
    </ligand>
</feature>
<evidence type="ECO:0000313" key="7">
    <source>
        <dbReference type="EMBL" id="GBR72714.1"/>
    </source>
</evidence>
<dbReference type="SUPFAM" id="SSF51735">
    <property type="entry name" value="NAD(P)-binding Rossmann-fold domains"/>
    <property type="match status" value="1"/>
</dbReference>
<dbReference type="InterPro" id="IPR000343">
    <property type="entry name" value="4pyrrol_synth_GluRdtase"/>
</dbReference>
<comment type="similarity">
    <text evidence="4">Belongs to the glutamyl-tRNA reductase family.</text>
</comment>
<evidence type="ECO:0000256" key="4">
    <source>
        <dbReference type="HAMAP-Rule" id="MF_00087"/>
    </source>
</evidence>
<keyword evidence="8" id="KW-1185">Reference proteome</keyword>
<keyword evidence="2 4" id="KW-0560">Oxidoreductase</keyword>
<feature type="site" description="Important for activity" evidence="4">
    <location>
        <position position="55"/>
    </location>
</feature>
<keyword evidence="1 4" id="KW-0521">NADP</keyword>
<keyword evidence="3 4" id="KW-0627">Porphyrin biosynthesis</keyword>
<evidence type="ECO:0000256" key="1">
    <source>
        <dbReference type="ARBA" id="ARBA00022857"/>
    </source>
</evidence>
<name>A0A388T9I0_TERA1</name>
<dbReference type="InterPro" id="IPR015895">
    <property type="entry name" value="4pyrrol_synth_GluRdtase_N"/>
</dbReference>
<dbReference type="AlphaFoldDB" id="A0A388T9I0"/>
<reference evidence="7 8" key="1">
    <citation type="journal article" date="2019" name="ISME J.">
        <title>Genome analyses of uncultured TG2/ZB3 bacteria in 'Margulisbacteria' specifically attached to ectosymbiotic spirochetes of protists in the termite gut.</title>
        <authorList>
            <person name="Utami Y.D."/>
            <person name="Kuwahara H."/>
            <person name="Igai K."/>
            <person name="Murakami T."/>
            <person name="Sugaya K."/>
            <person name="Morikawa T."/>
            <person name="Nagura Y."/>
            <person name="Yuki M."/>
            <person name="Deevong P."/>
            <person name="Inoue T."/>
            <person name="Kihara K."/>
            <person name="Lo N."/>
            <person name="Yamada A."/>
            <person name="Ohkuma M."/>
            <person name="Hongoh Y."/>
        </authorList>
    </citation>
    <scope>NUCLEOTIDE SEQUENCE [LARGE SCALE GENOMIC DNA]</scope>
    <source>
        <strain evidence="7">NkOx7-01</strain>
    </source>
</reference>
<feature type="domain" description="Quinate/shikimate 5-dehydrogenase/glutamyl-tRNA reductase" evidence="5">
    <location>
        <begin position="131"/>
        <end position="255"/>
    </location>
</feature>
<comment type="miscellaneous">
    <text evidence="4">During catalysis, the active site Cys acts as a nucleophile attacking the alpha-carbonyl group of tRNA-bound glutamate with the formation of a thioester intermediate between enzyme and glutamate, and the concomitant release of tRNA(Glu). The thioester intermediate is finally reduced by direct hydride transfer from NADPH, to form the product GSA.</text>
</comment>
<evidence type="ECO:0000256" key="3">
    <source>
        <dbReference type="ARBA" id="ARBA00023244"/>
    </source>
</evidence>
<dbReference type="GO" id="GO:0008883">
    <property type="term" value="F:glutamyl-tRNA reductase activity"/>
    <property type="evidence" value="ECO:0007669"/>
    <property type="project" value="UniProtKB-UniRule"/>
</dbReference>
<dbReference type="GO" id="GO:0050661">
    <property type="term" value="F:NADP binding"/>
    <property type="evidence" value="ECO:0007669"/>
    <property type="project" value="InterPro"/>
</dbReference>
<comment type="subunit">
    <text evidence="4">Homodimer.</text>
</comment>
<organism evidence="7 8">
    <name type="scientific">Termititenax aidoneus</name>
    <dbReference type="NCBI Taxonomy" id="2218524"/>
    <lineage>
        <taxon>Bacteria</taxon>
        <taxon>Bacillati</taxon>
        <taxon>Candidatus Margulisiibacteriota</taxon>
        <taxon>Candidatus Termititenacia</taxon>
        <taxon>Candidatus Termititenacales</taxon>
        <taxon>Candidatus Termititenacaceae</taxon>
        <taxon>Candidatus Termititenax</taxon>
    </lineage>
</organism>
<comment type="catalytic activity">
    <reaction evidence="4">
        <text>(S)-4-amino-5-oxopentanoate + tRNA(Glu) + NADP(+) = L-glutamyl-tRNA(Glu) + NADPH + H(+)</text>
        <dbReference type="Rhea" id="RHEA:12344"/>
        <dbReference type="Rhea" id="RHEA-COMP:9663"/>
        <dbReference type="Rhea" id="RHEA-COMP:9680"/>
        <dbReference type="ChEBI" id="CHEBI:15378"/>
        <dbReference type="ChEBI" id="CHEBI:57501"/>
        <dbReference type="ChEBI" id="CHEBI:57783"/>
        <dbReference type="ChEBI" id="CHEBI:58349"/>
        <dbReference type="ChEBI" id="CHEBI:78442"/>
        <dbReference type="ChEBI" id="CHEBI:78520"/>
        <dbReference type="EC" id="1.2.1.70"/>
    </reaction>
</comment>
<comment type="caution">
    <text evidence="4">Lacks conserved residue(s) required for the propagation of feature annotation.</text>
</comment>
<dbReference type="Gene3D" id="3.30.460.30">
    <property type="entry name" value="Glutamyl-tRNA reductase, N-terminal domain"/>
    <property type="match status" value="1"/>
</dbReference>
<proteinExistence type="inferred from homology"/>
<sequence length="283" mass="31423">MITCQGRDLKFSLAERELFLQTLRPYPEQYVALFTCDRAELYTGSGPAPRAVAGHLFRVVSGLESALLGETAIQGQVKQAYLAAQTRGLSAEMHRLFQNALRVGKRVRAETAISRGAMSHGQTVLEALADLKIDLSRSRILIVGVNNLNKTVLKYLVRRGAKTIFLANRSYAKALDWSRELGGQAFRLNCLPRLAARADIIISATAAPHLILRAEQFTARQPVLVFDLAVPRDIDPAIGLLPNVTLYNNEDIEKIIRDNQKTRAAEIKAAEKIIQEELARFYA</sequence>
<dbReference type="GO" id="GO:0019353">
    <property type="term" value="P:protoporphyrinogen IX biosynthetic process from glutamate"/>
    <property type="evidence" value="ECO:0007669"/>
    <property type="project" value="TreeGrafter"/>
</dbReference>
<dbReference type="Pfam" id="PF05201">
    <property type="entry name" value="GlutR_N"/>
    <property type="match status" value="1"/>
</dbReference>
<evidence type="ECO:0000259" key="5">
    <source>
        <dbReference type="Pfam" id="PF01488"/>
    </source>
</evidence>
<dbReference type="InterPro" id="IPR036291">
    <property type="entry name" value="NAD(P)-bd_dom_sf"/>
</dbReference>
<dbReference type="Proteomes" id="UP000269352">
    <property type="component" value="Unassembled WGS sequence"/>
</dbReference>
<dbReference type="EMBL" id="BGZN01000002">
    <property type="protein sequence ID" value="GBR72714.1"/>
    <property type="molecule type" value="Genomic_DNA"/>
</dbReference>
<dbReference type="PANTHER" id="PTHR43013">
    <property type="entry name" value="GLUTAMYL-TRNA REDUCTASE"/>
    <property type="match status" value="1"/>
</dbReference>
<evidence type="ECO:0000259" key="6">
    <source>
        <dbReference type="Pfam" id="PF05201"/>
    </source>
</evidence>
<dbReference type="SUPFAM" id="SSF69742">
    <property type="entry name" value="Glutamyl tRNA-reductase catalytic, N-terminal domain"/>
    <property type="match status" value="1"/>
</dbReference>
<dbReference type="UniPathway" id="UPA00251">
    <property type="reaction ID" value="UER00316"/>
</dbReference>
<feature type="active site" description="Nucleophile" evidence="4">
    <location>
        <position position="36"/>
    </location>
</feature>
<evidence type="ECO:0000313" key="8">
    <source>
        <dbReference type="Proteomes" id="UP000269352"/>
    </source>
</evidence>
<comment type="pathway">
    <text evidence="4">Porphyrin-containing compound metabolism; protoporphyrin-IX biosynthesis; 5-aminolevulinate from L-glutamyl-tRNA(Glu): step 1/2.</text>
</comment>
<dbReference type="PANTHER" id="PTHR43013:SF1">
    <property type="entry name" value="GLUTAMYL-TRNA REDUCTASE"/>
    <property type="match status" value="1"/>
</dbReference>
<evidence type="ECO:0000256" key="2">
    <source>
        <dbReference type="ARBA" id="ARBA00023002"/>
    </source>
</evidence>
<comment type="domain">
    <text evidence="4">Possesses an unusual extended V-shaped dimeric structure with each monomer consisting of three distinct domains arranged along a curved 'spinal' alpha-helix. The N-terminal catalytic domain specifically recognizes the glutamate moiety of the substrate. The second domain is the NADPH-binding domain, and the third C-terminal domain is responsible for dimerization.</text>
</comment>
<feature type="binding site" evidence="4">
    <location>
        <position position="65"/>
    </location>
    <ligand>
        <name>substrate</name>
    </ligand>
</feature>
<protein>
    <recommendedName>
        <fullName evidence="4">Glutamyl-tRNA reductase</fullName>
        <shortName evidence="4">GluTR</shortName>
        <ecNumber evidence="4">1.2.1.70</ecNumber>
    </recommendedName>
</protein>
<dbReference type="Gene3D" id="3.40.50.720">
    <property type="entry name" value="NAD(P)-binding Rossmann-like Domain"/>
    <property type="match status" value="1"/>
</dbReference>
<dbReference type="InterPro" id="IPR006151">
    <property type="entry name" value="Shikm_DH/Glu-tRNA_Rdtase"/>
</dbReference>
<dbReference type="NCBIfam" id="TIGR01035">
    <property type="entry name" value="hemA"/>
    <property type="match status" value="1"/>
</dbReference>
<feature type="domain" description="Glutamyl-tRNA reductase N-terminal" evidence="6">
    <location>
        <begin position="51"/>
        <end position="111"/>
    </location>
</feature>
<dbReference type="HAMAP" id="MF_00087">
    <property type="entry name" value="Glu_tRNA_reductase"/>
    <property type="match status" value="1"/>
</dbReference>
<comment type="function">
    <text evidence="4">Catalyzes the NADPH-dependent reduction of glutamyl-tRNA(Glu) to glutamate 1-semialdehyde (GSA).</text>
</comment>
<comment type="caution">
    <text evidence="7">The sequence shown here is derived from an EMBL/GenBank/DDBJ whole genome shotgun (WGS) entry which is preliminary data.</text>
</comment>
<dbReference type="Pfam" id="PF01488">
    <property type="entry name" value="Shikimate_DH"/>
    <property type="match status" value="1"/>
</dbReference>
<gene>
    <name evidence="4 7" type="primary">hemA</name>
    <name evidence="7" type="ORF">NO1_0210</name>
</gene>
<feature type="binding site" evidence="4">
    <location>
        <begin position="35"/>
        <end position="38"/>
    </location>
    <ligand>
        <name>substrate</name>
    </ligand>
</feature>
<accession>A0A388T9I0</accession>
<dbReference type="EC" id="1.2.1.70" evidence="4"/>
<feature type="binding site" evidence="4">
    <location>
        <begin position="144"/>
        <end position="149"/>
    </location>
    <ligand>
        <name>NADP(+)</name>
        <dbReference type="ChEBI" id="CHEBI:58349"/>
    </ligand>
</feature>